<dbReference type="STRING" id="1817813.A2008_00620"/>
<dbReference type="Pfam" id="PF00359">
    <property type="entry name" value="PTS_EIIA_2"/>
    <property type="match status" value="1"/>
</dbReference>
<proteinExistence type="predicted"/>
<reference evidence="2 3" key="1">
    <citation type="journal article" date="2016" name="Nat. Commun.">
        <title>Thousands of microbial genomes shed light on interconnected biogeochemical processes in an aquifer system.</title>
        <authorList>
            <person name="Anantharaman K."/>
            <person name="Brown C.T."/>
            <person name="Hug L.A."/>
            <person name="Sharon I."/>
            <person name="Castelle C.J."/>
            <person name="Probst A.J."/>
            <person name="Thomas B.C."/>
            <person name="Singh A."/>
            <person name="Wilkins M.J."/>
            <person name="Karaoz U."/>
            <person name="Brodie E.L."/>
            <person name="Williams K.H."/>
            <person name="Hubbard S.S."/>
            <person name="Banfield J.F."/>
        </authorList>
    </citation>
    <scope>NUCLEOTIDE SEQUENCE [LARGE SCALE GENOMIC DNA]</scope>
</reference>
<dbReference type="EMBL" id="MGFH01000135">
    <property type="protein sequence ID" value="OGM04814.1"/>
    <property type="molecule type" value="Genomic_DNA"/>
</dbReference>
<dbReference type="PROSITE" id="PS00372">
    <property type="entry name" value="PTS_EIIA_TYPE_2_HIS"/>
    <property type="match status" value="1"/>
</dbReference>
<sequence>MTGYNTVCDFNWTGYLNRKNIFLKFSAADKHDAIAKLVGMLSTDDAIANKEEYLASVFEREELGTTGLGDSVAMPHGKCSAVSRMSIALAKLEKPLDFESVDKKPVDYIFLIASPLNSDTLYIKVMASIIRSVKIHKICEKMNVLDSAEEIYEMLLKTVAD</sequence>
<protein>
    <recommendedName>
        <fullName evidence="1">PTS EIIA type-2 domain-containing protein</fullName>
    </recommendedName>
</protein>
<gene>
    <name evidence="2" type="ORF">A2008_00620</name>
</gene>
<comment type="caution">
    <text evidence="2">The sequence shown here is derived from an EMBL/GenBank/DDBJ whole genome shotgun (WGS) entry which is preliminary data.</text>
</comment>
<organism evidence="2 3">
    <name type="scientific">Candidatus Wallbacteria bacterium GWC2_49_35</name>
    <dbReference type="NCBI Taxonomy" id="1817813"/>
    <lineage>
        <taxon>Bacteria</taxon>
        <taxon>Candidatus Walliibacteriota</taxon>
    </lineage>
</organism>
<evidence type="ECO:0000259" key="1">
    <source>
        <dbReference type="PROSITE" id="PS51094"/>
    </source>
</evidence>
<dbReference type="InterPro" id="IPR051541">
    <property type="entry name" value="PTS_SugarTrans_NitroReg"/>
</dbReference>
<accession>A0A1F7WPN4</accession>
<feature type="domain" description="PTS EIIA type-2" evidence="1">
    <location>
        <begin position="14"/>
        <end position="158"/>
    </location>
</feature>
<name>A0A1F7WPN4_9BACT</name>
<evidence type="ECO:0000313" key="2">
    <source>
        <dbReference type="EMBL" id="OGM04814.1"/>
    </source>
</evidence>
<evidence type="ECO:0000313" key="3">
    <source>
        <dbReference type="Proteomes" id="UP000178735"/>
    </source>
</evidence>
<dbReference type="Gene3D" id="3.40.930.10">
    <property type="entry name" value="Mannitol-specific EII, Chain A"/>
    <property type="match status" value="1"/>
</dbReference>
<dbReference type="CDD" id="cd00211">
    <property type="entry name" value="PTS_IIA_fru"/>
    <property type="match status" value="1"/>
</dbReference>
<dbReference type="SUPFAM" id="SSF55804">
    <property type="entry name" value="Phoshotransferase/anion transport protein"/>
    <property type="match status" value="1"/>
</dbReference>
<dbReference type="PANTHER" id="PTHR47738">
    <property type="entry name" value="PTS SYSTEM FRUCTOSE-LIKE EIIA COMPONENT-RELATED"/>
    <property type="match status" value="1"/>
</dbReference>
<dbReference type="PROSITE" id="PS51094">
    <property type="entry name" value="PTS_EIIA_TYPE_2"/>
    <property type="match status" value="1"/>
</dbReference>
<dbReference type="InterPro" id="IPR002178">
    <property type="entry name" value="PTS_EIIA_type-2_dom"/>
</dbReference>
<dbReference type="InterPro" id="IPR016152">
    <property type="entry name" value="PTrfase/Anion_transptr"/>
</dbReference>
<dbReference type="AlphaFoldDB" id="A0A1F7WPN4"/>
<dbReference type="Proteomes" id="UP000178735">
    <property type="component" value="Unassembled WGS sequence"/>
</dbReference>